<evidence type="ECO:0000313" key="2">
    <source>
        <dbReference type="Proteomes" id="UP000777935"/>
    </source>
</evidence>
<dbReference type="Proteomes" id="UP000777935">
    <property type="component" value="Unassembled WGS sequence"/>
</dbReference>
<proteinExistence type="predicted"/>
<name>A0ABX2IRU1_9RHOB</name>
<evidence type="ECO:0008006" key="3">
    <source>
        <dbReference type="Google" id="ProtNLM"/>
    </source>
</evidence>
<accession>A0ABX2IRU1</accession>
<organism evidence="1 2">
    <name type="scientific">Parasulfitobacter algicola</name>
    <dbReference type="NCBI Taxonomy" id="2614809"/>
    <lineage>
        <taxon>Bacteria</taxon>
        <taxon>Pseudomonadati</taxon>
        <taxon>Pseudomonadota</taxon>
        <taxon>Alphaproteobacteria</taxon>
        <taxon>Rhodobacterales</taxon>
        <taxon>Roseobacteraceae</taxon>
        <taxon>Parasulfitobacter</taxon>
    </lineage>
</organism>
<dbReference type="EMBL" id="JABUFE010000007">
    <property type="protein sequence ID" value="NSX55619.1"/>
    <property type="molecule type" value="Genomic_DNA"/>
</dbReference>
<dbReference type="RefSeq" id="WP_174138771.1">
    <property type="nucleotide sequence ID" value="NZ_JABUFE010000007.1"/>
</dbReference>
<keyword evidence="2" id="KW-1185">Reference proteome</keyword>
<protein>
    <recommendedName>
        <fullName evidence="3">DUF4347 domain-containing protein</fullName>
    </recommendedName>
</protein>
<reference evidence="1 2" key="1">
    <citation type="submission" date="2020-06" db="EMBL/GenBank/DDBJ databases">
        <title>Sulfitobacter algicola sp. nov., isolated from green algae.</title>
        <authorList>
            <person name="Wang C."/>
        </authorList>
    </citation>
    <scope>NUCLEOTIDE SEQUENCE [LARGE SCALE GENOMIC DNA]</scope>
    <source>
        <strain evidence="1 2">1151</strain>
    </source>
</reference>
<gene>
    <name evidence="1" type="ORF">HRQ87_12470</name>
</gene>
<comment type="caution">
    <text evidence="1">The sequence shown here is derived from an EMBL/GenBank/DDBJ whole genome shotgun (WGS) entry which is preliminary data.</text>
</comment>
<evidence type="ECO:0000313" key="1">
    <source>
        <dbReference type="EMBL" id="NSX55619.1"/>
    </source>
</evidence>
<sequence>MIVYVHSHDVYDSDTTFIRHRKLPDVEHIIIPYHASVDSIINSIIARARNKRSIWLLVLNAHGNSTFVSMGTNINQNNVHNFWKLAPYMTPSGRGVEIHSCLTASARMKKQVVKDGQGLKFLRTFASSIGTTVRAGYGSQVGWDSFLGIRHGDRQGMYETPWVSVRPSGEFKNYKATDKPWDDR</sequence>